<dbReference type="GO" id="GO:0015628">
    <property type="term" value="P:protein secretion by the type II secretion system"/>
    <property type="evidence" value="ECO:0007669"/>
    <property type="project" value="InterPro"/>
</dbReference>
<keyword evidence="8 10" id="KW-1133">Transmembrane helix</keyword>
<dbReference type="GO" id="GO:0005886">
    <property type="term" value="C:plasma membrane"/>
    <property type="evidence" value="ECO:0007669"/>
    <property type="project" value="UniProtKB-SubCell"/>
</dbReference>
<evidence type="ECO:0000313" key="11">
    <source>
        <dbReference type="EMBL" id="PXX46693.1"/>
    </source>
</evidence>
<keyword evidence="6 10" id="KW-0812">Transmembrane</keyword>
<sequence length="166" mass="18399">MFSAIKEQFNLFWQARIERERKMLVICALFIAAAITYGFFLAPALSGRKQLSESLPILNQQLAEINELSKQQTGLTANLAEFIAPVSREQVEAVLGRRGIKAQTVAVSDDLVRLQIPTAAYANLMECLVELQKASRLTVEEAKLVALLENGQVSATLTLRQQRNAP</sequence>
<dbReference type="Gene3D" id="3.30.1360.100">
    <property type="entry name" value="General secretion pathway protein M, EpsM"/>
    <property type="match status" value="1"/>
</dbReference>
<evidence type="ECO:0000256" key="9">
    <source>
        <dbReference type="ARBA" id="ARBA00023136"/>
    </source>
</evidence>
<keyword evidence="7" id="KW-0653">Protein transport</keyword>
<protein>
    <submittedName>
        <fullName evidence="11">Type II secretory pathway component PulM</fullName>
    </submittedName>
</protein>
<feature type="transmembrane region" description="Helical" evidence="10">
    <location>
        <begin position="23"/>
        <end position="45"/>
    </location>
</feature>
<comment type="similarity">
    <text evidence="2">Belongs to the GSP M family.</text>
</comment>
<dbReference type="OrthoDB" id="8776177at2"/>
<keyword evidence="3" id="KW-0813">Transport</keyword>
<keyword evidence="5" id="KW-0997">Cell inner membrane</keyword>
<comment type="caution">
    <text evidence="11">The sequence shown here is derived from an EMBL/GenBank/DDBJ whole genome shotgun (WGS) entry which is preliminary data.</text>
</comment>
<dbReference type="EMBL" id="QJKB01000001">
    <property type="protein sequence ID" value="PXX46693.1"/>
    <property type="molecule type" value="Genomic_DNA"/>
</dbReference>
<dbReference type="InterPro" id="IPR007690">
    <property type="entry name" value="T2SS_GspM"/>
</dbReference>
<evidence type="ECO:0000256" key="4">
    <source>
        <dbReference type="ARBA" id="ARBA00022475"/>
    </source>
</evidence>
<evidence type="ECO:0000256" key="2">
    <source>
        <dbReference type="ARBA" id="ARBA00010637"/>
    </source>
</evidence>
<evidence type="ECO:0000313" key="12">
    <source>
        <dbReference type="Proteomes" id="UP000247792"/>
    </source>
</evidence>
<dbReference type="GO" id="GO:0015627">
    <property type="term" value="C:type II protein secretion system complex"/>
    <property type="evidence" value="ECO:0007669"/>
    <property type="project" value="InterPro"/>
</dbReference>
<dbReference type="InterPro" id="IPR023229">
    <property type="entry name" value="T2SS_M_periplasmic_sf"/>
</dbReference>
<dbReference type="Proteomes" id="UP000247792">
    <property type="component" value="Unassembled WGS sequence"/>
</dbReference>
<comment type="subcellular location">
    <subcellularLocation>
        <location evidence="1">Cell inner membrane</location>
        <topology evidence="1">Single-pass membrane protein</topology>
    </subcellularLocation>
</comment>
<proteinExistence type="inferred from homology"/>
<reference evidence="11 12" key="1">
    <citation type="submission" date="2018-05" db="EMBL/GenBank/DDBJ databases">
        <title>Genomic Encyclopedia of Type Strains, Phase IV (KMG-IV): sequencing the most valuable type-strain genomes for metagenomic binning, comparative biology and taxonomic classification.</title>
        <authorList>
            <person name="Goeker M."/>
        </authorList>
    </citation>
    <scope>NUCLEOTIDE SEQUENCE [LARGE SCALE GENOMIC DNA]</scope>
    <source>
        <strain evidence="11 12">DSM 19792</strain>
    </source>
</reference>
<evidence type="ECO:0000256" key="3">
    <source>
        <dbReference type="ARBA" id="ARBA00022448"/>
    </source>
</evidence>
<keyword evidence="12" id="KW-1185">Reference proteome</keyword>
<organism evidence="11 12">
    <name type="scientific">Undibacterium pigrum</name>
    <dbReference type="NCBI Taxonomy" id="401470"/>
    <lineage>
        <taxon>Bacteria</taxon>
        <taxon>Pseudomonadati</taxon>
        <taxon>Pseudomonadota</taxon>
        <taxon>Betaproteobacteria</taxon>
        <taxon>Burkholderiales</taxon>
        <taxon>Oxalobacteraceae</taxon>
        <taxon>Undibacterium</taxon>
    </lineage>
</organism>
<keyword evidence="9 10" id="KW-0472">Membrane</keyword>
<evidence type="ECO:0000256" key="5">
    <source>
        <dbReference type="ARBA" id="ARBA00022519"/>
    </source>
</evidence>
<evidence type="ECO:0000256" key="7">
    <source>
        <dbReference type="ARBA" id="ARBA00022927"/>
    </source>
</evidence>
<evidence type="ECO:0000256" key="6">
    <source>
        <dbReference type="ARBA" id="ARBA00022692"/>
    </source>
</evidence>
<name>A0A318JH41_9BURK</name>
<keyword evidence="4" id="KW-1003">Cell membrane</keyword>
<dbReference type="AlphaFoldDB" id="A0A318JH41"/>
<evidence type="ECO:0000256" key="1">
    <source>
        <dbReference type="ARBA" id="ARBA00004377"/>
    </source>
</evidence>
<dbReference type="RefSeq" id="WP_110253149.1">
    <property type="nucleotide sequence ID" value="NZ_QJKB01000001.1"/>
</dbReference>
<evidence type="ECO:0000256" key="8">
    <source>
        <dbReference type="ARBA" id="ARBA00022989"/>
    </source>
</evidence>
<evidence type="ECO:0000256" key="10">
    <source>
        <dbReference type="SAM" id="Phobius"/>
    </source>
</evidence>
<dbReference type="SUPFAM" id="SSF103054">
    <property type="entry name" value="General secretion pathway protein M, EpsM"/>
    <property type="match status" value="1"/>
</dbReference>
<dbReference type="Pfam" id="PF04612">
    <property type="entry name" value="T2SSM"/>
    <property type="match status" value="1"/>
</dbReference>
<accession>A0A318JH41</accession>
<gene>
    <name evidence="11" type="ORF">DFR42_101266</name>
</gene>